<keyword evidence="6 10" id="KW-1133">Transmembrane helix</keyword>
<feature type="transmembrane region" description="Helical" evidence="10">
    <location>
        <begin position="199"/>
        <end position="218"/>
    </location>
</feature>
<evidence type="ECO:0000256" key="5">
    <source>
        <dbReference type="ARBA" id="ARBA00022832"/>
    </source>
</evidence>
<dbReference type="GO" id="GO:0030148">
    <property type="term" value="P:sphingolipid biosynthetic process"/>
    <property type="evidence" value="ECO:0007669"/>
    <property type="project" value="TreeGrafter"/>
</dbReference>
<comment type="subcellular location">
    <subcellularLocation>
        <location evidence="1">Membrane</location>
        <topology evidence="1">Multi-pass membrane protein</topology>
    </subcellularLocation>
</comment>
<dbReference type="AlphaFoldDB" id="A0AAN7ZXJ7"/>
<keyword evidence="5 10" id="KW-0276">Fatty acid metabolism</keyword>
<evidence type="ECO:0000256" key="7">
    <source>
        <dbReference type="ARBA" id="ARBA00023098"/>
    </source>
</evidence>
<evidence type="ECO:0000256" key="4">
    <source>
        <dbReference type="ARBA" id="ARBA00022692"/>
    </source>
</evidence>
<dbReference type="GO" id="GO:0034625">
    <property type="term" value="P:fatty acid elongation, monounsaturated fatty acid"/>
    <property type="evidence" value="ECO:0007669"/>
    <property type="project" value="TreeGrafter"/>
</dbReference>
<proteinExistence type="inferred from homology"/>
<sequence length="320" mass="37698">MLELGLNKAITFLSTLPIEYHGFSIDYPFGIDLWSIFSKCFEKIIGYSANDFVFIYDKTRLANGYHAVGLIMLYYIFVVGGQYVLRKLHAPSIRFTTLFQIHNLFLSIVSLILLLLLLEQIIPMVYNNGLFWSICSVEAFSPKLITIYYLNYLIKYLELFDTVFLILRKKRLIFVHTYHHGATVLLCYTQLMGHTSVEWVPIGLNLGVHVIMYYYYFLTSCGIRVRWKRWVTRIQIIQFFVDVLFVYFVTYTFYANKYYNGILPNMGTCYLTQDAAAYGYLILTSYLVLFVALYMGFFTGRKSERRLKQKMKRKRISKKN</sequence>
<gene>
    <name evidence="11" type="ORF">RI543_003079</name>
</gene>
<organism evidence="11 12">
    <name type="scientific">Arxiozyma heterogenica</name>
    <dbReference type="NCBI Taxonomy" id="278026"/>
    <lineage>
        <taxon>Eukaryota</taxon>
        <taxon>Fungi</taxon>
        <taxon>Dikarya</taxon>
        <taxon>Ascomycota</taxon>
        <taxon>Saccharomycotina</taxon>
        <taxon>Saccharomycetes</taxon>
        <taxon>Saccharomycetales</taxon>
        <taxon>Saccharomycetaceae</taxon>
        <taxon>Arxiozyma</taxon>
    </lineage>
</organism>
<reference evidence="12" key="1">
    <citation type="submission" date="2023-07" db="EMBL/GenBank/DDBJ databases">
        <title>A draft genome of Kazachstania heterogenica Y-27499.</title>
        <authorList>
            <person name="Donic C."/>
            <person name="Kralova J.S."/>
            <person name="Fidel L."/>
            <person name="Ben-Dor S."/>
            <person name="Jung S."/>
        </authorList>
    </citation>
    <scope>NUCLEOTIDE SEQUENCE [LARGE SCALE GENOMIC DNA]</scope>
    <source>
        <strain evidence="12">Y27499</strain>
    </source>
</reference>
<evidence type="ECO:0000313" key="12">
    <source>
        <dbReference type="Proteomes" id="UP001306508"/>
    </source>
</evidence>
<dbReference type="GO" id="GO:0034626">
    <property type="term" value="P:fatty acid elongation, polyunsaturated fatty acid"/>
    <property type="evidence" value="ECO:0007669"/>
    <property type="project" value="TreeGrafter"/>
</dbReference>
<feature type="transmembrane region" description="Helical" evidence="10">
    <location>
        <begin position="230"/>
        <end position="255"/>
    </location>
</feature>
<comment type="catalytic activity">
    <reaction evidence="10">
        <text>an acyl-CoA + malonyl-CoA + H(+) = a 3-oxoacyl-CoA + CO2 + CoA</text>
        <dbReference type="Rhea" id="RHEA:50252"/>
        <dbReference type="ChEBI" id="CHEBI:15378"/>
        <dbReference type="ChEBI" id="CHEBI:16526"/>
        <dbReference type="ChEBI" id="CHEBI:57287"/>
        <dbReference type="ChEBI" id="CHEBI:57384"/>
        <dbReference type="ChEBI" id="CHEBI:58342"/>
        <dbReference type="ChEBI" id="CHEBI:90726"/>
    </reaction>
    <physiologicalReaction direction="left-to-right" evidence="10">
        <dbReference type="Rhea" id="RHEA:50253"/>
    </physiologicalReaction>
</comment>
<evidence type="ECO:0000256" key="10">
    <source>
        <dbReference type="RuleBase" id="RU361115"/>
    </source>
</evidence>
<dbReference type="EMBL" id="JAWIZZ010000047">
    <property type="protein sequence ID" value="KAK5779191.1"/>
    <property type="molecule type" value="Genomic_DNA"/>
</dbReference>
<keyword evidence="12" id="KW-1185">Reference proteome</keyword>
<dbReference type="EC" id="2.3.1.-" evidence="10"/>
<name>A0AAN7ZXJ7_9SACH</name>
<protein>
    <recommendedName>
        <fullName evidence="10">Elongation of fatty acids protein</fullName>
        <ecNumber evidence="10">2.3.1.-</ecNumber>
    </recommendedName>
</protein>
<dbReference type="GO" id="GO:0042761">
    <property type="term" value="P:very long-chain fatty acid biosynthetic process"/>
    <property type="evidence" value="ECO:0007669"/>
    <property type="project" value="TreeGrafter"/>
</dbReference>
<feature type="transmembrane region" description="Helical" evidence="10">
    <location>
        <begin position="172"/>
        <end position="193"/>
    </location>
</feature>
<dbReference type="Pfam" id="PF01151">
    <property type="entry name" value="ELO"/>
    <property type="match status" value="1"/>
</dbReference>
<dbReference type="PROSITE" id="PS01188">
    <property type="entry name" value="ELO"/>
    <property type="match status" value="1"/>
</dbReference>
<evidence type="ECO:0000256" key="6">
    <source>
        <dbReference type="ARBA" id="ARBA00022989"/>
    </source>
</evidence>
<accession>A0AAN7ZXJ7</accession>
<evidence type="ECO:0000256" key="3">
    <source>
        <dbReference type="ARBA" id="ARBA00022679"/>
    </source>
</evidence>
<keyword evidence="3 10" id="KW-0808">Transferase</keyword>
<keyword evidence="9 10" id="KW-0275">Fatty acid biosynthesis</keyword>
<dbReference type="PANTHER" id="PTHR11157:SF157">
    <property type="entry name" value="ELONGATION OF FATTY ACIDS PROTEIN 3"/>
    <property type="match status" value="1"/>
</dbReference>
<feature type="transmembrane region" description="Helical" evidence="10">
    <location>
        <begin position="64"/>
        <end position="85"/>
    </location>
</feature>
<keyword evidence="2 10" id="KW-0444">Lipid biosynthesis</keyword>
<dbReference type="PANTHER" id="PTHR11157">
    <property type="entry name" value="FATTY ACID ACYL TRANSFERASE-RELATED"/>
    <property type="match status" value="1"/>
</dbReference>
<keyword evidence="4 10" id="KW-0812">Transmembrane</keyword>
<comment type="similarity">
    <text evidence="10">Belongs to the ELO family.</text>
</comment>
<evidence type="ECO:0000256" key="2">
    <source>
        <dbReference type="ARBA" id="ARBA00022516"/>
    </source>
</evidence>
<feature type="transmembrane region" description="Helical" evidence="10">
    <location>
        <begin position="275"/>
        <end position="298"/>
    </location>
</feature>
<feature type="transmembrane region" description="Helical" evidence="10">
    <location>
        <begin position="97"/>
        <end position="118"/>
    </location>
</feature>
<dbReference type="Proteomes" id="UP001306508">
    <property type="component" value="Unassembled WGS sequence"/>
</dbReference>
<evidence type="ECO:0000256" key="8">
    <source>
        <dbReference type="ARBA" id="ARBA00023136"/>
    </source>
</evidence>
<comment type="caution">
    <text evidence="11">The sequence shown here is derived from an EMBL/GenBank/DDBJ whole genome shotgun (WGS) entry which is preliminary data.</text>
</comment>
<keyword evidence="7 10" id="KW-0443">Lipid metabolism</keyword>
<feature type="transmembrane region" description="Helical" evidence="10">
    <location>
        <begin position="130"/>
        <end position="151"/>
    </location>
</feature>
<dbReference type="InterPro" id="IPR002076">
    <property type="entry name" value="ELO_fam"/>
</dbReference>
<keyword evidence="8 10" id="KW-0472">Membrane</keyword>
<dbReference type="InterPro" id="IPR030457">
    <property type="entry name" value="ELO_CS"/>
</dbReference>
<dbReference type="GO" id="GO:0019367">
    <property type="term" value="P:fatty acid elongation, saturated fatty acid"/>
    <property type="evidence" value="ECO:0007669"/>
    <property type="project" value="TreeGrafter"/>
</dbReference>
<evidence type="ECO:0000256" key="9">
    <source>
        <dbReference type="ARBA" id="ARBA00023160"/>
    </source>
</evidence>
<dbReference type="GO" id="GO:0009922">
    <property type="term" value="F:fatty acid elongase activity"/>
    <property type="evidence" value="ECO:0007669"/>
    <property type="project" value="InterPro"/>
</dbReference>
<evidence type="ECO:0000313" key="11">
    <source>
        <dbReference type="EMBL" id="KAK5779191.1"/>
    </source>
</evidence>
<dbReference type="GO" id="GO:0005789">
    <property type="term" value="C:endoplasmic reticulum membrane"/>
    <property type="evidence" value="ECO:0007669"/>
    <property type="project" value="TreeGrafter"/>
</dbReference>
<evidence type="ECO:0000256" key="1">
    <source>
        <dbReference type="ARBA" id="ARBA00004141"/>
    </source>
</evidence>